<organism evidence="1">
    <name type="scientific">Arundo donax</name>
    <name type="common">Giant reed</name>
    <name type="synonym">Donax arundinaceus</name>
    <dbReference type="NCBI Taxonomy" id="35708"/>
    <lineage>
        <taxon>Eukaryota</taxon>
        <taxon>Viridiplantae</taxon>
        <taxon>Streptophyta</taxon>
        <taxon>Embryophyta</taxon>
        <taxon>Tracheophyta</taxon>
        <taxon>Spermatophyta</taxon>
        <taxon>Magnoliopsida</taxon>
        <taxon>Liliopsida</taxon>
        <taxon>Poales</taxon>
        <taxon>Poaceae</taxon>
        <taxon>PACMAD clade</taxon>
        <taxon>Arundinoideae</taxon>
        <taxon>Arundineae</taxon>
        <taxon>Arundo</taxon>
    </lineage>
</organism>
<reference evidence="1" key="2">
    <citation type="journal article" date="2015" name="Data Brief">
        <title>Shoot transcriptome of the giant reed, Arundo donax.</title>
        <authorList>
            <person name="Barrero R.A."/>
            <person name="Guerrero F.D."/>
            <person name="Moolhuijzen P."/>
            <person name="Goolsby J.A."/>
            <person name="Tidwell J."/>
            <person name="Bellgard S.E."/>
            <person name="Bellgard M.I."/>
        </authorList>
    </citation>
    <scope>NUCLEOTIDE SEQUENCE</scope>
    <source>
        <tissue evidence="1">Shoot tissue taken approximately 20 cm above the soil surface</tissue>
    </source>
</reference>
<protein>
    <submittedName>
        <fullName evidence="1">Uncharacterized protein</fullName>
    </submittedName>
</protein>
<reference evidence="1" key="1">
    <citation type="submission" date="2014-09" db="EMBL/GenBank/DDBJ databases">
        <authorList>
            <person name="Magalhaes I.L.F."/>
            <person name="Oliveira U."/>
            <person name="Santos F.R."/>
            <person name="Vidigal T.H.D.A."/>
            <person name="Brescovit A.D."/>
            <person name="Santos A.J."/>
        </authorList>
    </citation>
    <scope>NUCLEOTIDE SEQUENCE</scope>
    <source>
        <tissue evidence="1">Shoot tissue taken approximately 20 cm above the soil surface</tissue>
    </source>
</reference>
<accession>A0A0A9HMB4</accession>
<dbReference type="AlphaFoldDB" id="A0A0A9HMB4"/>
<proteinExistence type="predicted"/>
<dbReference type="EMBL" id="GBRH01161900">
    <property type="protein sequence ID" value="JAE35996.1"/>
    <property type="molecule type" value="Transcribed_RNA"/>
</dbReference>
<evidence type="ECO:0000313" key="1">
    <source>
        <dbReference type="EMBL" id="JAE35996.1"/>
    </source>
</evidence>
<sequence>MDGGSLLLGKFKRVKWYIMSSQMKLSMLIVLK</sequence>
<name>A0A0A9HMB4_ARUDO</name>